<evidence type="ECO:0000256" key="2">
    <source>
        <dbReference type="SAM" id="SignalP"/>
    </source>
</evidence>
<dbReference type="Proteomes" id="UP000464378">
    <property type="component" value="Chromosome"/>
</dbReference>
<dbReference type="AlphaFoldDB" id="A0A6C2YI05"/>
<feature type="compositionally biased region" description="Pro residues" evidence="1">
    <location>
        <begin position="583"/>
        <end position="754"/>
    </location>
</feature>
<evidence type="ECO:0000313" key="3">
    <source>
        <dbReference type="EMBL" id="VIP00695.1"/>
    </source>
</evidence>
<gene>
    <name evidence="3" type="ORF">GMBLW1_32650</name>
</gene>
<feature type="compositionally biased region" description="Pro residues" evidence="1">
    <location>
        <begin position="484"/>
        <end position="498"/>
    </location>
</feature>
<proteinExistence type="predicted"/>
<protein>
    <submittedName>
        <fullName evidence="3">Uncharacterized protein</fullName>
    </submittedName>
</protein>
<dbReference type="EMBL" id="LR593887">
    <property type="protein sequence ID" value="VTR96808.1"/>
    <property type="molecule type" value="Genomic_DNA"/>
</dbReference>
<keyword evidence="4" id="KW-1185">Reference proteome</keyword>
<dbReference type="PRINTS" id="PR01217">
    <property type="entry name" value="PRICHEXTENSN"/>
</dbReference>
<evidence type="ECO:0000313" key="4">
    <source>
        <dbReference type="Proteomes" id="UP000464378"/>
    </source>
</evidence>
<dbReference type="InParanoid" id="A0A6C2YI05"/>
<feature type="compositionally biased region" description="Pro residues" evidence="1">
    <location>
        <begin position="507"/>
        <end position="534"/>
    </location>
</feature>
<keyword evidence="2" id="KW-0732">Signal</keyword>
<name>A0A6C2YI05_9BACT</name>
<feature type="region of interest" description="Disordered" evidence="1">
    <location>
        <begin position="431"/>
        <end position="754"/>
    </location>
</feature>
<dbReference type="RefSeq" id="WP_162655889.1">
    <property type="nucleotide sequence ID" value="NZ_LR593887.1"/>
</dbReference>
<evidence type="ECO:0000256" key="1">
    <source>
        <dbReference type="SAM" id="MobiDB-lite"/>
    </source>
</evidence>
<sequence>MIRFKRWTTRIGLGLLLSVSASPLLANPTPEGVEVLARGPIHEAYATPVEPNLTPNPIIPKEPPPAIEELPPEQKPAGDDVEWLPGYWSWDEERNDFIWISGFWRVPPPGRVWLPGSWERAGNGWQWTSGFWTVQQQQFDPQPQAPQAQAELQYLPQPPAPVEVGPAVPPPTQEHIYVPGCWIWRDRYVWRPGFWIAHRPNWVYMPACYRYTPAGYVFVDGYWDYPLADRGVLFAPVVVRREVYVQPSWVYTPSYVVREQSLYGAMFVRRGYGTYYFGDYFEPRYRTVGFSAWVNSWGSGFSLSVSRGYHYDPLYSYYRCNYRDDRFWSAGITDLYVGRYRGDIGRPPRTLIQQNNVIVNNVTNNTIINNVTNITNNNVMLTSLNNVQQVAPTRFTSVLPESRTQYAANARAVQQFSQQRAQAEARLVRSTPTPNGIVAPSAPQTVRLNVPTPRPVPRAANTPVPTPRIAPPPLPITNDRTRPIPTPRAVPTPTPTPNPGSGVRPVVPTPTPRPGIPTPTPRVNPTPTPTPTPNPGSGVRPVMPNPIPRPGIPTPTPTPTPRVNPTPTPTPTPNPGSGVRPVVPNPIPRPGIPTPTPVPRVNPTPTPTPTPRPSIPSPVPVPRGNPTPTPAPRVNPTPTPAPRPSIPTPTPTPRFTPSPTPTPRMNPAPTPPSNPAPRFTPPSVPRVNPTPTPTPRPAPTPAPRANPAPTPAPTPRFTPPPRPAPTPAPRVNPAPTPAPRANPAPRPAPAPRPR</sequence>
<reference evidence="3" key="1">
    <citation type="submission" date="2019-04" db="EMBL/GenBank/DDBJ databases">
        <authorList>
            <consortium name="Science for Life Laboratories"/>
        </authorList>
    </citation>
    <scope>NUCLEOTIDE SEQUENCE</scope>
    <source>
        <strain evidence="3">MBLW1</strain>
    </source>
</reference>
<feature type="signal peptide" evidence="2">
    <location>
        <begin position="1"/>
        <end position="26"/>
    </location>
</feature>
<feature type="compositionally biased region" description="Pro residues" evidence="1">
    <location>
        <begin position="464"/>
        <end position="475"/>
    </location>
</feature>
<accession>A0A6C2YI05</accession>
<feature type="compositionally biased region" description="Pro residues" evidence="1">
    <location>
        <begin position="543"/>
        <end position="574"/>
    </location>
</feature>
<dbReference type="KEGG" id="tim:GMBLW1_32650"/>
<dbReference type="EMBL" id="LR586016">
    <property type="protein sequence ID" value="VIP00695.1"/>
    <property type="molecule type" value="Genomic_DNA"/>
</dbReference>
<organism evidence="3">
    <name type="scientific">Tuwongella immobilis</name>
    <dbReference type="NCBI Taxonomy" id="692036"/>
    <lineage>
        <taxon>Bacteria</taxon>
        <taxon>Pseudomonadati</taxon>
        <taxon>Planctomycetota</taxon>
        <taxon>Planctomycetia</taxon>
        <taxon>Gemmatales</taxon>
        <taxon>Gemmataceae</taxon>
        <taxon>Tuwongella</taxon>
    </lineage>
</organism>
<feature type="chain" id="PRO_5036383837" evidence="2">
    <location>
        <begin position="27"/>
        <end position="754"/>
    </location>
</feature>